<dbReference type="Proteomes" id="UP001605036">
    <property type="component" value="Unassembled WGS sequence"/>
</dbReference>
<proteinExistence type="predicted"/>
<sequence length="109" mass="12284">MSREWSYHVARKANGAGLSRMSRSTSEVSLYFSIPQFPHSAYKLAIVFAPESGQYQVRAECCHRPRGDVGEILSRSLDQPGTIQRIHGLTVANNLQVTRVKKQIEGLRR</sequence>
<protein>
    <submittedName>
        <fullName evidence="1">Uncharacterized protein</fullName>
    </submittedName>
</protein>
<dbReference type="AlphaFoldDB" id="A0ABD1Y3J0"/>
<evidence type="ECO:0000313" key="1">
    <source>
        <dbReference type="EMBL" id="KAL2621321.1"/>
    </source>
</evidence>
<comment type="caution">
    <text evidence="1">The sequence shown here is derived from an EMBL/GenBank/DDBJ whole genome shotgun (WGS) entry which is preliminary data.</text>
</comment>
<gene>
    <name evidence="1" type="ORF">R1flu_001526</name>
</gene>
<reference evidence="1 2" key="1">
    <citation type="submission" date="2024-09" db="EMBL/GenBank/DDBJ databases">
        <title>Chromosome-scale assembly of Riccia fluitans.</title>
        <authorList>
            <person name="Paukszto L."/>
            <person name="Sawicki J."/>
            <person name="Karawczyk K."/>
            <person name="Piernik-Szablinska J."/>
            <person name="Szczecinska M."/>
            <person name="Mazdziarz M."/>
        </authorList>
    </citation>
    <scope>NUCLEOTIDE SEQUENCE [LARGE SCALE GENOMIC DNA]</scope>
    <source>
        <strain evidence="1">Rf_01</strain>
        <tissue evidence="1">Aerial parts of the thallus</tissue>
    </source>
</reference>
<name>A0ABD1Y3J0_9MARC</name>
<evidence type="ECO:0000313" key="2">
    <source>
        <dbReference type="Proteomes" id="UP001605036"/>
    </source>
</evidence>
<organism evidence="1 2">
    <name type="scientific">Riccia fluitans</name>
    <dbReference type="NCBI Taxonomy" id="41844"/>
    <lineage>
        <taxon>Eukaryota</taxon>
        <taxon>Viridiplantae</taxon>
        <taxon>Streptophyta</taxon>
        <taxon>Embryophyta</taxon>
        <taxon>Marchantiophyta</taxon>
        <taxon>Marchantiopsida</taxon>
        <taxon>Marchantiidae</taxon>
        <taxon>Marchantiales</taxon>
        <taxon>Ricciaceae</taxon>
        <taxon>Riccia</taxon>
    </lineage>
</organism>
<dbReference type="EMBL" id="JBHFFA010000006">
    <property type="protein sequence ID" value="KAL2621321.1"/>
    <property type="molecule type" value="Genomic_DNA"/>
</dbReference>
<accession>A0ABD1Y3J0</accession>
<keyword evidence="2" id="KW-1185">Reference proteome</keyword>